<dbReference type="Pfam" id="PF07285">
    <property type="entry name" value="DUF1444"/>
    <property type="match status" value="1"/>
</dbReference>
<dbReference type="RefSeq" id="WP_055747855.1">
    <property type="nucleotide sequence ID" value="NZ_LJJB01000013.1"/>
</dbReference>
<evidence type="ECO:0000313" key="1">
    <source>
        <dbReference type="EMBL" id="KQL45267.1"/>
    </source>
</evidence>
<reference evidence="1 2" key="1">
    <citation type="submission" date="2015-09" db="EMBL/GenBank/DDBJ databases">
        <title>Genome sequencing project for genomic taxonomy and phylogenomics of Bacillus-like bacteria.</title>
        <authorList>
            <person name="Liu B."/>
            <person name="Wang J."/>
            <person name="Zhu Y."/>
            <person name="Liu G."/>
            <person name="Chen Q."/>
            <person name="Chen Z."/>
            <person name="Lan J."/>
            <person name="Che J."/>
            <person name="Ge C."/>
            <person name="Shi H."/>
            <person name="Pan Z."/>
            <person name="Liu X."/>
        </authorList>
    </citation>
    <scope>NUCLEOTIDE SEQUENCE [LARGE SCALE GENOMIC DNA]</scope>
    <source>
        <strain evidence="1 2">DSM 8552</strain>
    </source>
</reference>
<dbReference type="InterPro" id="IPR010838">
    <property type="entry name" value="DUF1444"/>
</dbReference>
<dbReference type="Proteomes" id="UP000051063">
    <property type="component" value="Unassembled WGS sequence"/>
</dbReference>
<protein>
    <recommendedName>
        <fullName evidence="3">DUF1444 domain-containing protein</fullName>
    </recommendedName>
</protein>
<evidence type="ECO:0008006" key="3">
    <source>
        <dbReference type="Google" id="ProtNLM"/>
    </source>
</evidence>
<evidence type="ECO:0000313" key="2">
    <source>
        <dbReference type="Proteomes" id="UP000051063"/>
    </source>
</evidence>
<gene>
    <name evidence="1" type="ORF">AN963_24290</name>
</gene>
<dbReference type="NCBIfam" id="NF010189">
    <property type="entry name" value="PRK13668.1"/>
    <property type="match status" value="1"/>
</dbReference>
<name>A0ABR5N444_BRECH</name>
<keyword evidence="2" id="KW-1185">Reference proteome</keyword>
<proteinExistence type="predicted"/>
<dbReference type="EMBL" id="LJJB01000013">
    <property type="protein sequence ID" value="KQL45267.1"/>
    <property type="molecule type" value="Genomic_DNA"/>
</dbReference>
<comment type="caution">
    <text evidence="1">The sequence shown here is derived from an EMBL/GenBank/DDBJ whole genome shotgun (WGS) entry which is preliminary data.</text>
</comment>
<sequence length="211" mass="23491">MSEHPQESSQLPAEKSLSGQEQNVYPVLRHVSMVKKYPDRWVIRPHTADTAVLYALDMGEGYVLIERTMLSQAGWSDDQLHQYAIANLQELPYLVKTQEVAGNRIHFISPSDGYAASRVLLESVLQTFDQQKQGTQLGVAIPHQDVLIVADLVGDAGANLLARLTYDFATKGQVPISILPFFWEEGELTPFLVVSNGGSSEIQRKDKPRQS</sequence>
<accession>A0ABR5N444</accession>
<organism evidence="1 2">
    <name type="scientific">Brevibacillus choshinensis</name>
    <dbReference type="NCBI Taxonomy" id="54911"/>
    <lineage>
        <taxon>Bacteria</taxon>
        <taxon>Bacillati</taxon>
        <taxon>Bacillota</taxon>
        <taxon>Bacilli</taxon>
        <taxon>Bacillales</taxon>
        <taxon>Paenibacillaceae</taxon>
        <taxon>Brevibacillus</taxon>
    </lineage>
</organism>